<evidence type="ECO:0000313" key="2">
    <source>
        <dbReference type="Proteomes" id="UP000625551"/>
    </source>
</evidence>
<organism evidence="1 2">
    <name type="scientific">Pontibacter aquaedesilientis</name>
    <dbReference type="NCBI Taxonomy" id="2766980"/>
    <lineage>
        <taxon>Bacteria</taxon>
        <taxon>Pseudomonadati</taxon>
        <taxon>Bacteroidota</taxon>
        <taxon>Cytophagia</taxon>
        <taxon>Cytophagales</taxon>
        <taxon>Hymenobacteraceae</taxon>
        <taxon>Pontibacter</taxon>
    </lineage>
</organism>
<dbReference type="EMBL" id="JACXAJ010000001">
    <property type="protein sequence ID" value="MBD1396010.1"/>
    <property type="molecule type" value="Genomic_DNA"/>
</dbReference>
<sequence>MLLKKAYELQIQFKETEALAVYEQIITADADNFEALCQASLLHCRMGERFADDSRKMEHFNTAKLYAMRAYQLDTTNTRSNYAMALSLASSAIISGPKQRLALTNQIKSYLDKALFYDNRHADAWHLLGRWYFKMANLNFAEVTALKMMFGGVNDKVTNQDAVHAMEMAILHNPSNLQYYYDLACIYQEMKDKAGCASTLQQALTLNLDLQTKEELELSRRCKIMLQDQHK</sequence>
<name>A0ABR7XCH8_9BACT</name>
<evidence type="ECO:0000313" key="1">
    <source>
        <dbReference type="EMBL" id="MBD1396010.1"/>
    </source>
</evidence>
<proteinExistence type="predicted"/>
<dbReference type="Proteomes" id="UP000625551">
    <property type="component" value="Unassembled WGS sequence"/>
</dbReference>
<reference evidence="1 2" key="1">
    <citation type="submission" date="2020-09" db="EMBL/GenBank/DDBJ databases">
        <title>Genome sequencing and assembly of Pontibacter sp.</title>
        <authorList>
            <person name="Chhetri G."/>
        </authorList>
    </citation>
    <scope>NUCLEOTIDE SEQUENCE [LARGE SCALE GENOMIC DNA]</scope>
    <source>
        <strain evidence="1 2">JH31</strain>
    </source>
</reference>
<accession>A0ABR7XCH8</accession>
<comment type="caution">
    <text evidence="1">The sequence shown here is derived from an EMBL/GenBank/DDBJ whole genome shotgun (WGS) entry which is preliminary data.</text>
</comment>
<keyword evidence="2" id="KW-1185">Reference proteome</keyword>
<gene>
    <name evidence="1" type="ORF">H9Q13_02435</name>
</gene>
<dbReference type="SUPFAM" id="SSF48452">
    <property type="entry name" value="TPR-like"/>
    <property type="match status" value="1"/>
</dbReference>
<dbReference type="InterPro" id="IPR011990">
    <property type="entry name" value="TPR-like_helical_dom_sf"/>
</dbReference>
<dbReference type="Gene3D" id="1.25.40.10">
    <property type="entry name" value="Tetratricopeptide repeat domain"/>
    <property type="match status" value="1"/>
</dbReference>
<protein>
    <recommendedName>
        <fullName evidence="3">Tetratricopeptide repeat-containing protein</fullName>
    </recommendedName>
</protein>
<evidence type="ECO:0008006" key="3">
    <source>
        <dbReference type="Google" id="ProtNLM"/>
    </source>
</evidence>